<dbReference type="EMBL" id="JABFUD020000001">
    <property type="protein sequence ID" value="KAI5085057.1"/>
    <property type="molecule type" value="Genomic_DNA"/>
</dbReference>
<gene>
    <name evidence="1" type="ORF">GOP47_0001226</name>
</gene>
<keyword evidence="2" id="KW-1185">Reference proteome</keyword>
<organism evidence="1 2">
    <name type="scientific">Adiantum capillus-veneris</name>
    <name type="common">Maidenhair fern</name>
    <dbReference type="NCBI Taxonomy" id="13818"/>
    <lineage>
        <taxon>Eukaryota</taxon>
        <taxon>Viridiplantae</taxon>
        <taxon>Streptophyta</taxon>
        <taxon>Embryophyta</taxon>
        <taxon>Tracheophyta</taxon>
        <taxon>Polypodiopsida</taxon>
        <taxon>Polypodiidae</taxon>
        <taxon>Polypodiales</taxon>
        <taxon>Pteridineae</taxon>
        <taxon>Pteridaceae</taxon>
        <taxon>Vittarioideae</taxon>
        <taxon>Adiantum</taxon>
    </lineage>
</organism>
<accession>A0A9D4ZTQ8</accession>
<feature type="non-terminal residue" evidence="1">
    <location>
        <position position="1"/>
    </location>
</feature>
<comment type="caution">
    <text evidence="1">The sequence shown here is derived from an EMBL/GenBank/DDBJ whole genome shotgun (WGS) entry which is preliminary data.</text>
</comment>
<proteinExistence type="predicted"/>
<sequence length="190" mass="21176">LASTLLPLHHLSMPHSSPSLFPSSPASIPFHAPPAPTTSSSLSHSFSRAFCKALRQKLVVYGLCYVGRDYHTSLQFYKPAPPSSALVAIAVLLKMARTGERERERERQRERERGSDCTPLACSCAAIHRTGVPKLDRRLHEENRCSPFYLQNSVAKFLPGRPCLTGSANKRELEARIVLELNIRMPTQTK</sequence>
<reference evidence="1" key="1">
    <citation type="submission" date="2021-01" db="EMBL/GenBank/DDBJ databases">
        <title>Adiantum capillus-veneris genome.</title>
        <authorList>
            <person name="Fang Y."/>
            <person name="Liao Q."/>
        </authorList>
    </citation>
    <scope>NUCLEOTIDE SEQUENCE</scope>
    <source>
        <strain evidence="1">H3</strain>
        <tissue evidence="1">Leaf</tissue>
    </source>
</reference>
<evidence type="ECO:0000313" key="1">
    <source>
        <dbReference type="EMBL" id="KAI5085057.1"/>
    </source>
</evidence>
<protein>
    <submittedName>
        <fullName evidence="1">Uncharacterized protein</fullName>
    </submittedName>
</protein>
<evidence type="ECO:0000313" key="2">
    <source>
        <dbReference type="Proteomes" id="UP000886520"/>
    </source>
</evidence>
<dbReference type="AlphaFoldDB" id="A0A9D4ZTQ8"/>
<dbReference type="Proteomes" id="UP000886520">
    <property type="component" value="Chromosome 1"/>
</dbReference>
<name>A0A9D4ZTQ8_ADICA</name>